<evidence type="ECO:0000313" key="1">
    <source>
        <dbReference type="EMBL" id="GBP22538.1"/>
    </source>
</evidence>
<reference evidence="1 2" key="1">
    <citation type="journal article" date="2019" name="Commun. Biol.">
        <title>The bagworm genome reveals a unique fibroin gene that provides high tensile strength.</title>
        <authorList>
            <person name="Kono N."/>
            <person name="Nakamura H."/>
            <person name="Ohtoshi R."/>
            <person name="Tomita M."/>
            <person name="Numata K."/>
            <person name="Arakawa K."/>
        </authorList>
    </citation>
    <scope>NUCLEOTIDE SEQUENCE [LARGE SCALE GENOMIC DNA]</scope>
</reference>
<organism evidence="1 2">
    <name type="scientific">Eumeta variegata</name>
    <name type="common">Bagworm moth</name>
    <name type="synonym">Eumeta japonica</name>
    <dbReference type="NCBI Taxonomy" id="151549"/>
    <lineage>
        <taxon>Eukaryota</taxon>
        <taxon>Metazoa</taxon>
        <taxon>Ecdysozoa</taxon>
        <taxon>Arthropoda</taxon>
        <taxon>Hexapoda</taxon>
        <taxon>Insecta</taxon>
        <taxon>Pterygota</taxon>
        <taxon>Neoptera</taxon>
        <taxon>Endopterygota</taxon>
        <taxon>Lepidoptera</taxon>
        <taxon>Glossata</taxon>
        <taxon>Ditrysia</taxon>
        <taxon>Tineoidea</taxon>
        <taxon>Psychidae</taxon>
        <taxon>Oiketicinae</taxon>
        <taxon>Eumeta</taxon>
    </lineage>
</organism>
<evidence type="ECO:0000313" key="2">
    <source>
        <dbReference type="Proteomes" id="UP000299102"/>
    </source>
</evidence>
<sequence>MIYEAVNRRLLQRSQGFAIRGVSGAVSGNVTENSDLKCVKETVAVPVPVSVAVSVSVAVRAPAVDGSGVAHAAAGEPTGDGAAESVSAPADCVDAHGAVASEEDDCVIVCSNSAGGASAGAGAGGAVRDAESRGVGAVSAARGPDAGPEWRAAMAHGYGGGPPPPLLHLAPPPPSAALYATDLLWKPQRYQGPLHPPLHHAMPDDYLVAAAPHYDRERHERLLSGVTLDLKVYCVKQKPGVFVA</sequence>
<protein>
    <submittedName>
        <fullName evidence="1">Uncharacterized protein</fullName>
    </submittedName>
</protein>
<dbReference type="Proteomes" id="UP000299102">
    <property type="component" value="Unassembled WGS sequence"/>
</dbReference>
<keyword evidence="2" id="KW-1185">Reference proteome</keyword>
<dbReference type="AlphaFoldDB" id="A0A4C1U898"/>
<comment type="caution">
    <text evidence="1">The sequence shown here is derived from an EMBL/GenBank/DDBJ whole genome shotgun (WGS) entry which is preliminary data.</text>
</comment>
<gene>
    <name evidence="1" type="ORF">EVAR_84776_1</name>
</gene>
<name>A0A4C1U898_EUMVA</name>
<dbReference type="EMBL" id="BGZK01000141">
    <property type="protein sequence ID" value="GBP22538.1"/>
    <property type="molecule type" value="Genomic_DNA"/>
</dbReference>
<proteinExistence type="predicted"/>
<accession>A0A4C1U898</accession>
<dbReference type="OrthoDB" id="7474718at2759"/>